<protein>
    <submittedName>
        <fullName evidence="1">Uncharacterized protein</fullName>
    </submittedName>
</protein>
<gene>
    <name evidence="1" type="ORF">SAMN04515668_4762</name>
</gene>
<dbReference type="AlphaFoldDB" id="A0A1I6BMQ2"/>
<dbReference type="OrthoDB" id="675372at2"/>
<organism evidence="1 2">
    <name type="scientific">Hymenobacter arizonensis</name>
    <name type="common">Siccationidurans arizonensis</name>
    <dbReference type="NCBI Taxonomy" id="1227077"/>
    <lineage>
        <taxon>Bacteria</taxon>
        <taxon>Pseudomonadati</taxon>
        <taxon>Bacteroidota</taxon>
        <taxon>Cytophagia</taxon>
        <taxon>Cytophagales</taxon>
        <taxon>Hymenobacteraceae</taxon>
        <taxon>Hymenobacter</taxon>
    </lineage>
</organism>
<keyword evidence="2" id="KW-1185">Reference proteome</keyword>
<sequence length="99" mass="11297">MVLHIQPHELAPLYLQAREGYDACINHPENGHLHAQAPVPLSEISVRHGEVKAVFSPATPGTYQLEVQLWLYVQEAYFGQYVYLMNAAEEVLEDKLVFY</sequence>
<accession>A0A1I6BMQ2</accession>
<evidence type="ECO:0000313" key="2">
    <source>
        <dbReference type="Proteomes" id="UP000199029"/>
    </source>
</evidence>
<name>A0A1I6BMQ2_HYMAR</name>
<proteinExistence type="predicted"/>
<dbReference type="EMBL" id="FOXS01000010">
    <property type="protein sequence ID" value="SFQ82212.1"/>
    <property type="molecule type" value="Genomic_DNA"/>
</dbReference>
<reference evidence="2" key="1">
    <citation type="submission" date="2016-10" db="EMBL/GenBank/DDBJ databases">
        <authorList>
            <person name="Varghese N."/>
            <person name="Submissions S."/>
        </authorList>
    </citation>
    <scope>NUCLEOTIDE SEQUENCE [LARGE SCALE GENOMIC DNA]</scope>
    <source>
        <strain evidence="2">OR362-8,ATCC BAA-1266,JCM 13504</strain>
    </source>
</reference>
<evidence type="ECO:0000313" key="1">
    <source>
        <dbReference type="EMBL" id="SFQ82212.1"/>
    </source>
</evidence>
<dbReference type="Proteomes" id="UP000199029">
    <property type="component" value="Unassembled WGS sequence"/>
</dbReference>
<dbReference type="RefSeq" id="WP_092678798.1">
    <property type="nucleotide sequence ID" value="NZ_FOXS01000010.1"/>
</dbReference>